<dbReference type="AlphaFoldDB" id="F5XMS3"/>
<dbReference type="Pfam" id="PF00891">
    <property type="entry name" value="Methyltransf_2"/>
    <property type="match status" value="1"/>
</dbReference>
<protein>
    <submittedName>
        <fullName evidence="7">Putative O-methyltransferase</fullName>
        <ecNumber evidence="7">2.1.1.-</ecNumber>
    </submittedName>
</protein>
<evidence type="ECO:0000313" key="7">
    <source>
        <dbReference type="EMBL" id="BAK33996.1"/>
    </source>
</evidence>
<reference evidence="7 8" key="1">
    <citation type="submission" date="2011-05" db="EMBL/GenBank/DDBJ databases">
        <title>Whole genome sequence of Microlunatus phosphovorus NM-1.</title>
        <authorList>
            <person name="Hosoyama A."/>
            <person name="Sasaki K."/>
            <person name="Harada T."/>
            <person name="Igarashi R."/>
            <person name="Kawakoshi A."/>
            <person name="Sasagawa M."/>
            <person name="Fukada J."/>
            <person name="Nakamura S."/>
            <person name="Katano Y."/>
            <person name="Hanada S."/>
            <person name="Kamagata Y."/>
            <person name="Nakamura N."/>
            <person name="Yamazaki S."/>
            <person name="Fujita N."/>
        </authorList>
    </citation>
    <scope>NUCLEOTIDE SEQUENCE [LARGE SCALE GENOMIC DNA]</scope>
    <source>
        <strain evidence="8">ATCC 700054 / DSM 10555 / JCM 9379 / NBRC 101784 / NCIMB 13414 / VKM Ac-1990 / NM-1</strain>
    </source>
</reference>
<evidence type="ECO:0000259" key="6">
    <source>
        <dbReference type="Pfam" id="PF08100"/>
    </source>
</evidence>
<evidence type="ECO:0000256" key="3">
    <source>
        <dbReference type="ARBA" id="ARBA00022691"/>
    </source>
</evidence>
<keyword evidence="1 7" id="KW-0489">Methyltransferase</keyword>
<keyword evidence="2 7" id="KW-0808">Transferase</keyword>
<dbReference type="PROSITE" id="PS51683">
    <property type="entry name" value="SAM_OMT_II"/>
    <property type="match status" value="1"/>
</dbReference>
<dbReference type="Pfam" id="PF08100">
    <property type="entry name" value="Dimerisation"/>
    <property type="match status" value="1"/>
</dbReference>
<accession>F5XMS3</accession>
<evidence type="ECO:0000256" key="1">
    <source>
        <dbReference type="ARBA" id="ARBA00022603"/>
    </source>
</evidence>
<dbReference type="KEGG" id="mph:MLP_09820"/>
<evidence type="ECO:0000256" key="2">
    <source>
        <dbReference type="ARBA" id="ARBA00022679"/>
    </source>
</evidence>
<dbReference type="Gene3D" id="1.10.10.10">
    <property type="entry name" value="Winged helix-like DNA-binding domain superfamily/Winged helix DNA-binding domain"/>
    <property type="match status" value="1"/>
</dbReference>
<evidence type="ECO:0000256" key="4">
    <source>
        <dbReference type="PIRSR" id="PIRSR005739-1"/>
    </source>
</evidence>
<gene>
    <name evidence="7" type="ordered locus">MLP_09820</name>
</gene>
<dbReference type="GO" id="GO:0008171">
    <property type="term" value="F:O-methyltransferase activity"/>
    <property type="evidence" value="ECO:0007669"/>
    <property type="project" value="InterPro"/>
</dbReference>
<evidence type="ECO:0000259" key="5">
    <source>
        <dbReference type="Pfam" id="PF00891"/>
    </source>
</evidence>
<dbReference type="HOGENOM" id="CLU_005533_4_1_11"/>
<keyword evidence="8" id="KW-1185">Reference proteome</keyword>
<keyword evidence="3" id="KW-0949">S-adenosyl-L-methionine</keyword>
<dbReference type="PANTHER" id="PTHR11746">
    <property type="entry name" value="O-METHYLTRANSFERASE"/>
    <property type="match status" value="1"/>
</dbReference>
<dbReference type="GO" id="GO:0032259">
    <property type="term" value="P:methylation"/>
    <property type="evidence" value="ECO:0007669"/>
    <property type="project" value="UniProtKB-KW"/>
</dbReference>
<proteinExistence type="predicted"/>
<dbReference type="EC" id="2.1.1.-" evidence="7"/>
<dbReference type="PIRSF" id="PIRSF005739">
    <property type="entry name" value="O-mtase"/>
    <property type="match status" value="1"/>
</dbReference>
<dbReference type="CDD" id="cd02440">
    <property type="entry name" value="AdoMet_MTases"/>
    <property type="match status" value="1"/>
</dbReference>
<dbReference type="Proteomes" id="UP000007947">
    <property type="component" value="Chromosome"/>
</dbReference>
<feature type="domain" description="O-methyltransferase dimerisation" evidence="6">
    <location>
        <begin position="15"/>
        <end position="92"/>
    </location>
</feature>
<dbReference type="InterPro" id="IPR036390">
    <property type="entry name" value="WH_DNA-bd_sf"/>
</dbReference>
<dbReference type="GO" id="GO:0046983">
    <property type="term" value="F:protein dimerization activity"/>
    <property type="evidence" value="ECO:0007669"/>
    <property type="project" value="InterPro"/>
</dbReference>
<dbReference type="InterPro" id="IPR029063">
    <property type="entry name" value="SAM-dependent_MTases_sf"/>
</dbReference>
<dbReference type="STRING" id="1032480.MLP_09820"/>
<feature type="domain" description="O-methyltransferase C-terminal" evidence="5">
    <location>
        <begin position="114"/>
        <end position="321"/>
    </location>
</feature>
<dbReference type="InterPro" id="IPR036388">
    <property type="entry name" value="WH-like_DNA-bd_sf"/>
</dbReference>
<sequence length="344" mass="37244">MTTDADRALSPVPLMQLTTGFWASKTLAAAHELDLFSRLSGTPGTTAGELAEALAIEERPADMLLTGCAALGLLVKNGRRYVNSPLADEFLVRGKPYYFGGFVQMLDQRLYPGWGRLAEAIRTNRPTTWDPDRQSSLFDGEDPELLSVFWEAMHSISTFTARALGESVDLSGARKLLDVGGGSAAFDIELCRLYPDLAATVYELPQIAHIAAGKVKEADLSDRIETVAGDFFADPSLPGGHDTILLSMILHDWAEDRCRTILRKCWAALPSGGQVIVAELLVNDTRTGPPAAALMSLNMLVETEGRNYTPAEYGAWLAELGCQDIRTVWFEAAGANGAVIGRKP</sequence>
<name>F5XMS3_MICPN</name>
<dbReference type="InterPro" id="IPR016461">
    <property type="entry name" value="COMT-like"/>
</dbReference>
<feature type="active site" description="Proton acceptor" evidence="4">
    <location>
        <position position="251"/>
    </location>
</feature>
<dbReference type="eggNOG" id="COG0500">
    <property type="taxonomic scope" value="Bacteria"/>
</dbReference>
<dbReference type="Gene3D" id="3.40.50.150">
    <property type="entry name" value="Vaccinia Virus protein VP39"/>
    <property type="match status" value="1"/>
</dbReference>
<dbReference type="InterPro" id="IPR012967">
    <property type="entry name" value="COMT_dimerisation"/>
</dbReference>
<organism evidence="7 8">
    <name type="scientific">Microlunatus phosphovorus (strain ATCC 700054 / DSM 10555 / JCM 9379 / NBRC 101784 / NCIMB 13414 / VKM Ac-1990 / NM-1)</name>
    <dbReference type="NCBI Taxonomy" id="1032480"/>
    <lineage>
        <taxon>Bacteria</taxon>
        <taxon>Bacillati</taxon>
        <taxon>Actinomycetota</taxon>
        <taxon>Actinomycetes</taxon>
        <taxon>Propionibacteriales</taxon>
        <taxon>Propionibacteriaceae</taxon>
        <taxon>Microlunatus</taxon>
    </lineage>
</organism>
<dbReference type="SUPFAM" id="SSF46785">
    <property type="entry name" value="Winged helix' DNA-binding domain"/>
    <property type="match status" value="1"/>
</dbReference>
<dbReference type="SUPFAM" id="SSF53335">
    <property type="entry name" value="S-adenosyl-L-methionine-dependent methyltransferases"/>
    <property type="match status" value="1"/>
</dbReference>
<evidence type="ECO:0000313" key="8">
    <source>
        <dbReference type="Proteomes" id="UP000007947"/>
    </source>
</evidence>
<dbReference type="EMBL" id="AP012204">
    <property type="protein sequence ID" value="BAK33996.1"/>
    <property type="molecule type" value="Genomic_DNA"/>
</dbReference>
<dbReference type="InterPro" id="IPR001077">
    <property type="entry name" value="COMT_C"/>
</dbReference>